<proteinExistence type="predicted"/>
<sequence>MWSAGLAWDISQEDFFRSDLIDLLKIRATVGLTGNFDATTTPLLVASKRYQAALNDFAARVSSYNPKLRWERTRTVNVGTDISLDNGRIQVSLDAYNKYGYDLYGSQTLDPTVGFTSMKINAAKMTNRGVEIAVQAKVLQLGDFKWDTRLNAGYNRNKITENRIADGNPEINRVTGTSQYVEGYNRESIWSYRWAGLDNRGNPTIYGEKDEVIKVPVLASLIHSGTYRAPFSGGFTNIFTYKQLFFSVFTTFNFGNVLRREMPDMYGYSFSDALNYQVKDRWRKPGDELHTDIAAITPSFDPEDFYDGRERVMMYSSNSIIPGDYIRLREMQIGYNLPQKLIRNTPFKNVNFIAQMNNVALWKKNKYGIDPEAIDPLSGAYYLPLPRITTLTVRVEL</sequence>
<accession>A0A291QP31</accession>
<name>A0A291QP31_9BACT</name>
<keyword evidence="3" id="KW-0998">Cell outer membrane</keyword>
<reference evidence="4 5" key="1">
    <citation type="submission" date="2017-10" db="EMBL/GenBank/DDBJ databases">
        <title>Paenichitinophaga pekingensis gen. nov., sp. nov., isolated from activated sludge.</title>
        <authorList>
            <person name="Jin D."/>
            <person name="Kong X."/>
            <person name="Deng Y."/>
            <person name="Bai Z."/>
        </authorList>
    </citation>
    <scope>NUCLEOTIDE SEQUENCE [LARGE SCALE GENOMIC DNA]</scope>
    <source>
        <strain evidence="4 5">13</strain>
    </source>
</reference>
<evidence type="ECO:0000313" key="4">
    <source>
        <dbReference type="EMBL" id="ATL45681.1"/>
    </source>
</evidence>
<organism evidence="4 5">
    <name type="scientific">Chitinophaga caeni</name>
    <dbReference type="NCBI Taxonomy" id="2029983"/>
    <lineage>
        <taxon>Bacteria</taxon>
        <taxon>Pseudomonadati</taxon>
        <taxon>Bacteroidota</taxon>
        <taxon>Chitinophagia</taxon>
        <taxon>Chitinophagales</taxon>
        <taxon>Chitinophagaceae</taxon>
        <taxon>Chitinophaga</taxon>
    </lineage>
</organism>
<dbReference type="InterPro" id="IPR036942">
    <property type="entry name" value="Beta-barrel_TonB_sf"/>
</dbReference>
<dbReference type="AlphaFoldDB" id="A0A291QP31"/>
<dbReference type="Gene3D" id="2.40.170.20">
    <property type="entry name" value="TonB-dependent receptor, beta-barrel domain"/>
    <property type="match status" value="1"/>
</dbReference>
<keyword evidence="2" id="KW-0472">Membrane</keyword>
<dbReference type="KEGG" id="cbae:COR50_00060"/>
<dbReference type="SUPFAM" id="SSF56935">
    <property type="entry name" value="Porins"/>
    <property type="match status" value="1"/>
</dbReference>
<dbReference type="Proteomes" id="UP000220133">
    <property type="component" value="Chromosome"/>
</dbReference>
<gene>
    <name evidence="4" type="ORF">COR50_00060</name>
</gene>
<keyword evidence="5" id="KW-1185">Reference proteome</keyword>
<evidence type="ECO:0000256" key="2">
    <source>
        <dbReference type="ARBA" id="ARBA00023136"/>
    </source>
</evidence>
<dbReference type="GO" id="GO:0009279">
    <property type="term" value="C:cell outer membrane"/>
    <property type="evidence" value="ECO:0007669"/>
    <property type="project" value="UniProtKB-SubCell"/>
</dbReference>
<evidence type="ECO:0000256" key="1">
    <source>
        <dbReference type="ARBA" id="ARBA00004442"/>
    </source>
</evidence>
<evidence type="ECO:0000313" key="5">
    <source>
        <dbReference type="Proteomes" id="UP000220133"/>
    </source>
</evidence>
<dbReference type="EMBL" id="CP023777">
    <property type="protein sequence ID" value="ATL45681.1"/>
    <property type="molecule type" value="Genomic_DNA"/>
</dbReference>
<evidence type="ECO:0000256" key="3">
    <source>
        <dbReference type="ARBA" id="ARBA00023237"/>
    </source>
</evidence>
<comment type="subcellular location">
    <subcellularLocation>
        <location evidence="1">Cell outer membrane</location>
    </subcellularLocation>
</comment>
<protein>
    <submittedName>
        <fullName evidence="4">Uncharacterized protein</fullName>
    </submittedName>
</protein>